<feature type="compositionally biased region" description="Pro residues" evidence="14">
    <location>
        <begin position="670"/>
        <end position="684"/>
    </location>
</feature>
<protein>
    <recommendedName>
        <fullName evidence="13">Bifunctional folate synthesis protein</fullName>
    </recommendedName>
    <domain>
        <recommendedName>
            <fullName evidence="13">Dihydroneopterin aldolase</fullName>
            <shortName evidence="13">DHNA</shortName>
            <ecNumber evidence="13">4.1.2.25</ecNumber>
        </recommendedName>
        <alternativeName>
            <fullName evidence="13">7,8-dihydroneopterin aldolase</fullName>
        </alternativeName>
    </domain>
    <domain>
        <recommendedName>
            <fullName evidence="13">2-amino-4-hydroxy-6-hydroxymethyldihydropteridine pyrophosphokinase</fullName>
            <ecNumber evidence="13">2.7.6.3</ecNumber>
        </recommendedName>
        <alternativeName>
            <fullName evidence="13">6-hydroxymethyl-7,8-dihydropterin pyrophosphokinase</fullName>
            <shortName evidence="13">PPPK</shortName>
        </alternativeName>
        <alternativeName>
            <fullName evidence="13">7,8-dihydro-6-hydroxymethylpterin pyrophosphokinase</fullName>
            <shortName evidence="13">HPPK</shortName>
        </alternativeName>
    </domain>
</protein>
<feature type="compositionally biased region" description="Low complexity" evidence="14">
    <location>
        <begin position="807"/>
        <end position="825"/>
    </location>
</feature>
<dbReference type="PANTHER" id="PTHR43071">
    <property type="entry name" value="2-AMINO-4-HYDROXY-6-HYDROXYMETHYLDIHYDROPTERIDINE PYROPHOSPHOKINASE"/>
    <property type="match status" value="1"/>
</dbReference>
<feature type="region of interest" description="Disordered" evidence="14">
    <location>
        <begin position="558"/>
        <end position="876"/>
    </location>
</feature>
<feature type="compositionally biased region" description="Pro residues" evidence="14">
    <location>
        <begin position="791"/>
        <end position="806"/>
    </location>
</feature>
<dbReference type="GO" id="GO:0004150">
    <property type="term" value="F:dihydroneopterin aldolase activity"/>
    <property type="evidence" value="ECO:0007669"/>
    <property type="project" value="UniProtKB-UniRule"/>
</dbReference>
<dbReference type="SMART" id="SM00905">
    <property type="entry name" value="FolB"/>
    <property type="match status" value="1"/>
</dbReference>
<gene>
    <name evidence="16" type="ORF">SAMN05518682_3353</name>
</gene>
<comment type="catalytic activity">
    <reaction evidence="1">
        <text>6-hydroxymethyl-7,8-dihydropterin + ATP = (7,8-dihydropterin-6-yl)methyl diphosphate + AMP + H(+)</text>
        <dbReference type="Rhea" id="RHEA:11412"/>
        <dbReference type="ChEBI" id="CHEBI:15378"/>
        <dbReference type="ChEBI" id="CHEBI:30616"/>
        <dbReference type="ChEBI" id="CHEBI:44841"/>
        <dbReference type="ChEBI" id="CHEBI:72950"/>
        <dbReference type="ChEBI" id="CHEBI:456215"/>
        <dbReference type="EC" id="2.7.6.3"/>
    </reaction>
</comment>
<evidence type="ECO:0000256" key="7">
    <source>
        <dbReference type="ARBA" id="ARBA00022679"/>
    </source>
</evidence>
<dbReference type="PROSITE" id="PS00794">
    <property type="entry name" value="HPPK"/>
    <property type="match status" value="1"/>
</dbReference>
<dbReference type="GO" id="GO:0046654">
    <property type="term" value="P:tetrahydrofolate biosynthetic process"/>
    <property type="evidence" value="ECO:0007669"/>
    <property type="project" value="UniProtKB-UniRule"/>
</dbReference>
<evidence type="ECO:0000256" key="14">
    <source>
        <dbReference type="SAM" id="MobiDB-lite"/>
    </source>
</evidence>
<evidence type="ECO:0000256" key="5">
    <source>
        <dbReference type="ARBA" id="ARBA00005708"/>
    </source>
</evidence>
<dbReference type="EMBL" id="FTMI01000007">
    <property type="protein sequence ID" value="SIQ71110.1"/>
    <property type="molecule type" value="Genomic_DNA"/>
</dbReference>
<comment type="catalytic activity">
    <reaction evidence="2 13">
        <text>7,8-dihydroneopterin = 6-hydroxymethyl-7,8-dihydropterin + glycolaldehyde</text>
        <dbReference type="Rhea" id="RHEA:10540"/>
        <dbReference type="ChEBI" id="CHEBI:17001"/>
        <dbReference type="ChEBI" id="CHEBI:17071"/>
        <dbReference type="ChEBI" id="CHEBI:44841"/>
        <dbReference type="EC" id="4.1.2.25"/>
    </reaction>
</comment>
<comment type="similarity">
    <text evidence="5 13">Belongs to the DHNA family.</text>
</comment>
<feature type="compositionally biased region" description="Low complexity" evidence="14">
    <location>
        <begin position="636"/>
        <end position="653"/>
    </location>
</feature>
<reference evidence="17" key="1">
    <citation type="submission" date="2017-01" db="EMBL/GenBank/DDBJ databases">
        <authorList>
            <person name="Varghese N."/>
            <person name="Submissions S."/>
        </authorList>
    </citation>
    <scope>NUCLEOTIDE SEQUENCE [LARGE SCALE GENOMIC DNA]</scope>
    <source>
        <strain evidence="17">3bp</strain>
    </source>
</reference>
<dbReference type="InterPro" id="IPR000550">
    <property type="entry name" value="Hppk"/>
</dbReference>
<evidence type="ECO:0000256" key="1">
    <source>
        <dbReference type="ARBA" id="ARBA00000198"/>
    </source>
</evidence>
<dbReference type="InterPro" id="IPR006157">
    <property type="entry name" value="FolB_dom"/>
</dbReference>
<feature type="compositionally biased region" description="Low complexity" evidence="14">
    <location>
        <begin position="763"/>
        <end position="780"/>
    </location>
</feature>
<dbReference type="Gene3D" id="3.30.70.560">
    <property type="entry name" value="7,8-Dihydro-6-hydroxymethylpterin-pyrophosphokinase HPPK"/>
    <property type="match status" value="1"/>
</dbReference>
<dbReference type="NCBIfam" id="TIGR01498">
    <property type="entry name" value="folK"/>
    <property type="match status" value="1"/>
</dbReference>
<feature type="compositionally biased region" description="Low complexity" evidence="14">
    <location>
        <begin position="597"/>
        <end position="609"/>
    </location>
</feature>
<feature type="region of interest" description="Disordered" evidence="14">
    <location>
        <begin position="347"/>
        <end position="367"/>
    </location>
</feature>
<dbReference type="GO" id="GO:0046656">
    <property type="term" value="P:folic acid biosynthetic process"/>
    <property type="evidence" value="ECO:0007669"/>
    <property type="project" value="UniProtKB-UniRule"/>
</dbReference>
<accession>A0A1N6UZV4</accession>
<dbReference type="Gene3D" id="3.30.1130.10">
    <property type="match status" value="1"/>
</dbReference>
<name>A0A1N6UZV4_9MICO</name>
<keyword evidence="8" id="KW-0547">Nucleotide-binding</keyword>
<dbReference type="InterPro" id="IPR006156">
    <property type="entry name" value="Dihydroneopterin_aldolase"/>
</dbReference>
<dbReference type="Proteomes" id="UP000186235">
    <property type="component" value="Unassembled WGS sequence"/>
</dbReference>
<dbReference type="UniPathway" id="UPA00077">
    <property type="reaction ID" value="UER00154"/>
</dbReference>
<feature type="compositionally biased region" description="Basic and acidic residues" evidence="14">
    <location>
        <begin position="356"/>
        <end position="367"/>
    </location>
</feature>
<comment type="pathway">
    <text evidence="4">Cofactor biosynthesis; tetrahydrofolate biosynthesis; 2-amino-4-hydroxy-6-hydroxymethyl-7,8-dihydropteridine diphosphate from 7,8-dihydroneopterin triphosphate: step 4/4.</text>
</comment>
<comment type="function">
    <text evidence="13">Catalyzes the conversion of 7,8-dihydroneopterin to 6-hydroxymethyl-7,8-dihydropterin.</text>
</comment>
<keyword evidence="7" id="KW-0808">Transferase</keyword>
<keyword evidence="10" id="KW-0067">ATP-binding</keyword>
<dbReference type="FunFam" id="3.30.1130.10:FF:000003">
    <property type="entry name" value="7,8-dihydroneopterin aldolase"/>
    <property type="match status" value="1"/>
</dbReference>
<evidence type="ECO:0000256" key="9">
    <source>
        <dbReference type="ARBA" id="ARBA00022777"/>
    </source>
</evidence>
<evidence type="ECO:0000256" key="4">
    <source>
        <dbReference type="ARBA" id="ARBA00005051"/>
    </source>
</evidence>
<evidence type="ECO:0000313" key="17">
    <source>
        <dbReference type="Proteomes" id="UP000186235"/>
    </source>
</evidence>
<keyword evidence="17" id="KW-1185">Reference proteome</keyword>
<dbReference type="Pfam" id="PF01288">
    <property type="entry name" value="HPPK"/>
    <property type="match status" value="1"/>
</dbReference>
<dbReference type="CDD" id="cd00483">
    <property type="entry name" value="HPPK"/>
    <property type="match status" value="1"/>
</dbReference>
<feature type="compositionally biased region" description="Basic and acidic residues" evidence="14">
    <location>
        <begin position="269"/>
        <end position="283"/>
    </location>
</feature>
<evidence type="ECO:0000313" key="16">
    <source>
        <dbReference type="EMBL" id="SIQ71110.1"/>
    </source>
</evidence>
<dbReference type="PRINTS" id="PR01217">
    <property type="entry name" value="PRICHEXTENSN"/>
</dbReference>
<dbReference type="GO" id="GO:0016301">
    <property type="term" value="F:kinase activity"/>
    <property type="evidence" value="ECO:0007669"/>
    <property type="project" value="UniProtKB-KW"/>
</dbReference>
<dbReference type="PANTHER" id="PTHR43071:SF1">
    <property type="entry name" value="2-AMINO-4-HYDROXY-6-HYDROXYMETHYLDIHYDROPTERIDINE PYROPHOSPHOKINASE"/>
    <property type="match status" value="1"/>
</dbReference>
<dbReference type="NCBIfam" id="TIGR00526">
    <property type="entry name" value="folB_dom"/>
    <property type="match status" value="1"/>
</dbReference>
<comment type="pathway">
    <text evidence="3 13">Cofactor biosynthesis; tetrahydrofolate biosynthesis; 2-amino-4-hydroxy-6-hydroxymethyl-7,8-dihydropteridine diphosphate from 7,8-dihydroneopterin triphosphate: step 3/4.</text>
</comment>
<evidence type="ECO:0000256" key="13">
    <source>
        <dbReference type="RuleBase" id="RU362079"/>
    </source>
</evidence>
<evidence type="ECO:0000256" key="12">
    <source>
        <dbReference type="ARBA" id="ARBA00023239"/>
    </source>
</evidence>
<dbReference type="GO" id="GO:0005524">
    <property type="term" value="F:ATP binding"/>
    <property type="evidence" value="ECO:0007669"/>
    <property type="project" value="UniProtKB-KW"/>
</dbReference>
<evidence type="ECO:0000256" key="3">
    <source>
        <dbReference type="ARBA" id="ARBA00005013"/>
    </source>
</evidence>
<dbReference type="EC" id="4.1.2.25" evidence="13"/>
<keyword evidence="11 13" id="KW-0289">Folate biosynthesis</keyword>
<organism evidence="16 17">
    <name type="scientific">Cellulosimicrobium aquatile</name>
    <dbReference type="NCBI Taxonomy" id="1612203"/>
    <lineage>
        <taxon>Bacteria</taxon>
        <taxon>Bacillati</taxon>
        <taxon>Actinomycetota</taxon>
        <taxon>Actinomycetes</taxon>
        <taxon>Micrococcales</taxon>
        <taxon>Promicromonosporaceae</taxon>
        <taxon>Cellulosimicrobium</taxon>
    </lineage>
</organism>
<dbReference type="SUPFAM" id="SSF55620">
    <property type="entry name" value="Tetrahydrobiopterin biosynthesis enzymes-like"/>
    <property type="match status" value="1"/>
</dbReference>
<dbReference type="GO" id="GO:0003848">
    <property type="term" value="F:2-amino-4-hydroxy-6-hydroxymethyldihydropteridine diphosphokinase activity"/>
    <property type="evidence" value="ECO:0007669"/>
    <property type="project" value="UniProtKB-EC"/>
</dbReference>
<keyword evidence="9 16" id="KW-0418">Kinase</keyword>
<dbReference type="EC" id="2.7.6.3" evidence="13"/>
<proteinExistence type="inferred from homology"/>
<dbReference type="AlphaFoldDB" id="A0A1N6UZV4"/>
<evidence type="ECO:0000256" key="8">
    <source>
        <dbReference type="ARBA" id="ARBA00022741"/>
    </source>
</evidence>
<feature type="compositionally biased region" description="Basic and acidic residues" evidence="14">
    <location>
        <begin position="227"/>
        <end position="250"/>
    </location>
</feature>
<dbReference type="InterPro" id="IPR035907">
    <property type="entry name" value="Hppk_sf"/>
</dbReference>
<feature type="compositionally biased region" description="Low complexity" evidence="14">
    <location>
        <begin position="834"/>
        <end position="857"/>
    </location>
</feature>
<comment type="similarity">
    <text evidence="6">In the N-terminal section; belongs to the DHNA family.</text>
</comment>
<feature type="compositionally biased region" description="Low complexity" evidence="14">
    <location>
        <begin position="253"/>
        <end position="268"/>
    </location>
</feature>
<evidence type="ECO:0000256" key="6">
    <source>
        <dbReference type="ARBA" id="ARBA00009640"/>
    </source>
</evidence>
<keyword evidence="12 13" id="KW-0456">Lyase</keyword>
<dbReference type="SUPFAM" id="SSF55083">
    <property type="entry name" value="6-hydroxymethyl-7,8-dihydropterin pyrophosphokinase, HPPK"/>
    <property type="match status" value="1"/>
</dbReference>
<evidence type="ECO:0000256" key="11">
    <source>
        <dbReference type="ARBA" id="ARBA00022909"/>
    </source>
</evidence>
<feature type="domain" description="7,8-dihydro-6-hydroxymethylpterin-pyrophosphokinase" evidence="15">
    <location>
        <begin position="474"/>
        <end position="485"/>
    </location>
</feature>
<evidence type="ECO:0000256" key="2">
    <source>
        <dbReference type="ARBA" id="ARBA00001353"/>
    </source>
</evidence>
<dbReference type="RefSeq" id="WP_244550494.1">
    <property type="nucleotide sequence ID" value="NZ_FTMI01000007.1"/>
</dbReference>
<feature type="compositionally biased region" description="Pro residues" evidence="14">
    <location>
        <begin position="186"/>
        <end position="196"/>
    </location>
</feature>
<sequence>MTTAFAGAVLDADGRPFDRIRLTGLSATGHHGVFEHEKAQGQLFRADVVLHLDTRAAASGDDLSRTVSYAGVAEDVVAVLAGSPADLVETVAERIAATILTHDDVVAVDVAVHKPQAPITVPFEDVEVVIRRDRVVVPVVAPLSRRGEQGSRDAQPVGPIPVGSVAPALIHGVGDVPAPDDRTPLAPAPEVMPPSILPGSAGAPGEDARTSAEPGATAAGSPEDALDATREAPAVRDDAVPGDARPEQQTHVEAPYGEAPYGEAPYAEPAHDDVDEPAHDDAAPHPQQAASYDELVAGSVAAAGPAEHVLHHDAPPVAPGAPSGEQQTVPGDAAPVERAAPEAEPLPYGAAAEPAPARDEAHGGAHDAAEVAAPVEHDRMDDVPAGFVEVVLALGANLGDAQQTLRDAITDLDRISGLEITEVSPLARTEAVGGPDQPDYLNTVLLARTRLSARDLLHACQAVEQAHGRVRDERWGPRTLDVDLIVYGTLTAVADDLELPHPRAHERAFVLEPWSQIDPDAVLPGLGGGPVAALAATAPDRGGIRWLALDWLTDPAPDPTGAVPVTTGSTDAAPPPAPVDVPDPYQQAHTGPVAPYDGPVTPGGDVPAPDGAPAPQHPAPQQSAPQQPVPPHEAHPAPQQPLAQEPLAQQPAAPQQPAPQQPPHVRQAEPPQPPAPEPAPPAAPPQAAVVPQPAGLPQTVTPSEALPARPVFAPVSEGVAPEGAAPPIVPDGSFDPREDAGVPVAPFPGPSNRPPSHPVPSSPDAGHAPDAGPAPAQDAARFPEHGAPAHPVFPPVHAPEPVPAAPQQPSAQPAHPQPPADAASSGDDIIRSVPFAPVSSGGPASAPGPLADAGLPANDPWPPFGPVSGDGRDDER</sequence>
<feature type="region of interest" description="Disordered" evidence="14">
    <location>
        <begin position="171"/>
        <end position="288"/>
    </location>
</feature>
<dbReference type="InterPro" id="IPR043133">
    <property type="entry name" value="GTP-CH-I_C/QueF"/>
</dbReference>
<evidence type="ECO:0000259" key="15">
    <source>
        <dbReference type="PROSITE" id="PS00794"/>
    </source>
</evidence>
<evidence type="ECO:0000256" key="10">
    <source>
        <dbReference type="ARBA" id="ARBA00022840"/>
    </source>
</evidence>
<feature type="region of interest" description="Disordered" evidence="14">
    <location>
        <begin position="310"/>
        <end position="331"/>
    </location>
</feature>
<dbReference type="NCBIfam" id="TIGR00525">
    <property type="entry name" value="folB"/>
    <property type="match status" value="1"/>
</dbReference>
<feature type="compositionally biased region" description="Pro residues" evidence="14">
    <location>
        <begin position="745"/>
        <end position="761"/>
    </location>
</feature>
<dbReference type="Pfam" id="PF02152">
    <property type="entry name" value="FolB"/>
    <property type="match status" value="1"/>
</dbReference>